<dbReference type="NCBIfam" id="NF003011">
    <property type="entry name" value="PRK03837.1"/>
    <property type="match status" value="1"/>
</dbReference>
<evidence type="ECO:0000256" key="3">
    <source>
        <dbReference type="ARBA" id="ARBA00023163"/>
    </source>
</evidence>
<keyword evidence="3" id="KW-0804">Transcription</keyword>
<dbReference type="Gene3D" id="1.10.10.10">
    <property type="entry name" value="Winged helix-like DNA-binding domain superfamily/Winged helix DNA-binding domain"/>
    <property type="match status" value="1"/>
</dbReference>
<dbReference type="GO" id="GO:0003700">
    <property type="term" value="F:DNA-binding transcription factor activity"/>
    <property type="evidence" value="ECO:0007669"/>
    <property type="project" value="InterPro"/>
</dbReference>
<keyword evidence="2" id="KW-0238">DNA-binding</keyword>
<dbReference type="InterPro" id="IPR036388">
    <property type="entry name" value="WH-like_DNA-bd_sf"/>
</dbReference>
<dbReference type="InterPro" id="IPR000524">
    <property type="entry name" value="Tscrpt_reg_HTH_GntR"/>
</dbReference>
<dbReference type="OrthoDB" id="9028214at2"/>
<sequence>MKAEPIRRRKLAHEVLDRMLERMREGEFPVGSTLPSERELMEFFSVGRPAVREALQAMERMGFIAIVHGEGAKVLPVTASTIISQISESAMHLLNSDEDLLEHLKNARAFFEVNMVRTVIETVDEEGLKRLKAALEENRADMDDQQRFHEADMEFHRTIAKLSGNPIFFAVSQAMLEWLRTFHSDLVWNPGQEDMIIAEHEEIYNLIAARDADGAARAMANHLARANQRYQIASTD</sequence>
<organism evidence="5 6">
    <name type="scientific">Roseovarius azorensis</name>
    <dbReference type="NCBI Taxonomy" id="1287727"/>
    <lineage>
        <taxon>Bacteria</taxon>
        <taxon>Pseudomonadati</taxon>
        <taxon>Pseudomonadota</taxon>
        <taxon>Alphaproteobacteria</taxon>
        <taxon>Rhodobacterales</taxon>
        <taxon>Roseobacteraceae</taxon>
        <taxon>Roseovarius</taxon>
    </lineage>
</organism>
<dbReference type="InterPro" id="IPR011711">
    <property type="entry name" value="GntR_C"/>
</dbReference>
<gene>
    <name evidence="5" type="ORF">SAMN05443999_105253</name>
</gene>
<evidence type="ECO:0000259" key="4">
    <source>
        <dbReference type="PROSITE" id="PS50949"/>
    </source>
</evidence>
<dbReference type="EMBL" id="FOAG01000005">
    <property type="protein sequence ID" value="SEL46462.1"/>
    <property type="molecule type" value="Genomic_DNA"/>
</dbReference>
<dbReference type="PANTHER" id="PTHR43537">
    <property type="entry name" value="TRANSCRIPTIONAL REGULATOR, GNTR FAMILY"/>
    <property type="match status" value="1"/>
</dbReference>
<dbReference type="GO" id="GO:0003677">
    <property type="term" value="F:DNA binding"/>
    <property type="evidence" value="ECO:0007669"/>
    <property type="project" value="UniProtKB-KW"/>
</dbReference>
<evidence type="ECO:0000313" key="6">
    <source>
        <dbReference type="Proteomes" id="UP000199582"/>
    </source>
</evidence>
<dbReference type="Pfam" id="PF07729">
    <property type="entry name" value="FCD"/>
    <property type="match status" value="1"/>
</dbReference>
<dbReference type="Pfam" id="PF00392">
    <property type="entry name" value="GntR"/>
    <property type="match status" value="1"/>
</dbReference>
<name>A0A1H7QEQ0_9RHOB</name>
<dbReference type="CDD" id="cd07377">
    <property type="entry name" value="WHTH_GntR"/>
    <property type="match status" value="1"/>
</dbReference>
<dbReference type="PRINTS" id="PR00035">
    <property type="entry name" value="HTHGNTR"/>
</dbReference>
<reference evidence="5 6" key="1">
    <citation type="submission" date="2016-10" db="EMBL/GenBank/DDBJ databases">
        <authorList>
            <person name="de Groot N.N."/>
        </authorList>
    </citation>
    <scope>NUCLEOTIDE SEQUENCE [LARGE SCALE GENOMIC DNA]</scope>
    <source>
        <strain evidence="5 6">DSM 100674</strain>
    </source>
</reference>
<dbReference type="Gene3D" id="1.20.120.530">
    <property type="entry name" value="GntR ligand-binding domain-like"/>
    <property type="match status" value="1"/>
</dbReference>
<dbReference type="Proteomes" id="UP000199582">
    <property type="component" value="Unassembled WGS sequence"/>
</dbReference>
<dbReference type="RefSeq" id="WP_093035888.1">
    <property type="nucleotide sequence ID" value="NZ_FOAG01000005.1"/>
</dbReference>
<protein>
    <submittedName>
        <fullName evidence="5">Transcriptional regulator, GntR family</fullName>
    </submittedName>
</protein>
<keyword evidence="1" id="KW-0805">Transcription regulation</keyword>
<evidence type="ECO:0000256" key="1">
    <source>
        <dbReference type="ARBA" id="ARBA00023015"/>
    </source>
</evidence>
<dbReference type="PROSITE" id="PS50949">
    <property type="entry name" value="HTH_GNTR"/>
    <property type="match status" value="1"/>
</dbReference>
<dbReference type="PANTHER" id="PTHR43537:SF53">
    <property type="entry name" value="HTH-TYPE TRANSCRIPTIONAL REPRESSOR NANR"/>
    <property type="match status" value="1"/>
</dbReference>
<dbReference type="SMART" id="SM00895">
    <property type="entry name" value="FCD"/>
    <property type="match status" value="1"/>
</dbReference>
<dbReference type="AlphaFoldDB" id="A0A1H7QEQ0"/>
<keyword evidence="6" id="KW-1185">Reference proteome</keyword>
<proteinExistence type="predicted"/>
<dbReference type="STRING" id="1287727.SAMN05443999_105253"/>
<accession>A0A1H7QEQ0</accession>
<evidence type="ECO:0000256" key="2">
    <source>
        <dbReference type="ARBA" id="ARBA00023125"/>
    </source>
</evidence>
<feature type="domain" description="HTH gntR-type" evidence="4">
    <location>
        <begin position="9"/>
        <end position="77"/>
    </location>
</feature>
<dbReference type="InterPro" id="IPR008920">
    <property type="entry name" value="TF_FadR/GntR_C"/>
</dbReference>
<dbReference type="InterPro" id="IPR036390">
    <property type="entry name" value="WH_DNA-bd_sf"/>
</dbReference>
<dbReference type="SUPFAM" id="SSF46785">
    <property type="entry name" value="Winged helix' DNA-binding domain"/>
    <property type="match status" value="1"/>
</dbReference>
<dbReference type="SMART" id="SM00345">
    <property type="entry name" value="HTH_GNTR"/>
    <property type="match status" value="1"/>
</dbReference>
<evidence type="ECO:0000313" key="5">
    <source>
        <dbReference type="EMBL" id="SEL46462.1"/>
    </source>
</evidence>
<dbReference type="SUPFAM" id="SSF48008">
    <property type="entry name" value="GntR ligand-binding domain-like"/>
    <property type="match status" value="1"/>
</dbReference>